<protein>
    <submittedName>
        <fullName evidence="2">Uncharacterized protein</fullName>
    </submittedName>
</protein>
<feature type="transmembrane region" description="Helical" evidence="1">
    <location>
        <begin position="208"/>
        <end position="229"/>
    </location>
</feature>
<evidence type="ECO:0000256" key="1">
    <source>
        <dbReference type="SAM" id="Phobius"/>
    </source>
</evidence>
<feature type="transmembrane region" description="Helical" evidence="1">
    <location>
        <begin position="95"/>
        <end position="113"/>
    </location>
</feature>
<accession>A0A1I6KJW8</accession>
<organism evidence="2 3">
    <name type="scientific">Halomicrobium zhouii</name>
    <dbReference type="NCBI Taxonomy" id="767519"/>
    <lineage>
        <taxon>Archaea</taxon>
        <taxon>Methanobacteriati</taxon>
        <taxon>Methanobacteriota</taxon>
        <taxon>Stenosarchaea group</taxon>
        <taxon>Halobacteria</taxon>
        <taxon>Halobacteriales</taxon>
        <taxon>Haloarculaceae</taxon>
        <taxon>Halomicrobium</taxon>
    </lineage>
</organism>
<gene>
    <name evidence="2" type="ORF">SAMN05216559_0936</name>
</gene>
<dbReference type="AlphaFoldDB" id="A0A1I6KJW8"/>
<feature type="transmembrane region" description="Helical" evidence="1">
    <location>
        <begin position="133"/>
        <end position="152"/>
    </location>
</feature>
<sequence>MLAPLLSSLSLRTLLALLAVAALLTTAILLVSLPVSALLTTGSLLVSLTASLLASLTASLLATGLSALMLPLPALLSLLGLGAALLWTALSPADLWVGPLGVVLVLWRGLWLVQSTALFGPAGLAETLLCADVVGRLVVTGLAAVLQARVRLTLPAALLSDASLARLLLAGLLAASLLARSLLVALWAGLGGEAPATSPLLTAPVTRLLPAPLACGLALLPTTCLLGVLL</sequence>
<evidence type="ECO:0000313" key="2">
    <source>
        <dbReference type="EMBL" id="SFR91545.1"/>
    </source>
</evidence>
<keyword evidence="1" id="KW-0472">Membrane</keyword>
<feature type="transmembrane region" description="Helical" evidence="1">
    <location>
        <begin position="164"/>
        <end position="188"/>
    </location>
</feature>
<keyword evidence="1" id="KW-0812">Transmembrane</keyword>
<dbReference type="EMBL" id="FOZK01000001">
    <property type="protein sequence ID" value="SFR91545.1"/>
    <property type="molecule type" value="Genomic_DNA"/>
</dbReference>
<name>A0A1I6KJW8_9EURY</name>
<keyword evidence="1" id="KW-1133">Transmembrane helix</keyword>
<evidence type="ECO:0000313" key="3">
    <source>
        <dbReference type="Proteomes" id="UP000199062"/>
    </source>
</evidence>
<reference evidence="2 3" key="1">
    <citation type="submission" date="2016-10" db="EMBL/GenBank/DDBJ databases">
        <authorList>
            <person name="de Groot N.N."/>
        </authorList>
    </citation>
    <scope>NUCLEOTIDE SEQUENCE [LARGE SCALE GENOMIC DNA]</scope>
    <source>
        <strain evidence="2 3">CGMCC 1.10457</strain>
    </source>
</reference>
<dbReference type="RefSeq" id="WP_089814329.1">
    <property type="nucleotide sequence ID" value="NZ_FOZK01000001.1"/>
</dbReference>
<dbReference type="Proteomes" id="UP000199062">
    <property type="component" value="Unassembled WGS sequence"/>
</dbReference>
<keyword evidence="3" id="KW-1185">Reference proteome</keyword>
<feature type="transmembrane region" description="Helical" evidence="1">
    <location>
        <begin position="61"/>
        <end position="88"/>
    </location>
</feature>
<proteinExistence type="predicted"/>